<gene>
    <name evidence="6" type="ORF">LCGC14_1043510</name>
</gene>
<accession>A0A0F9Q973</accession>
<feature type="non-terminal residue" evidence="6">
    <location>
        <position position="1"/>
    </location>
</feature>
<protein>
    <recommendedName>
        <fullName evidence="5">Ribonucleotide reductase large subunit C-terminal domain-containing protein</fullName>
    </recommendedName>
</protein>
<dbReference type="GO" id="GO:0004748">
    <property type="term" value="F:ribonucleoside-diphosphate reductase activity, thioredoxin disulfide as acceptor"/>
    <property type="evidence" value="ECO:0007669"/>
    <property type="project" value="TreeGrafter"/>
</dbReference>
<evidence type="ECO:0000256" key="2">
    <source>
        <dbReference type="ARBA" id="ARBA00022628"/>
    </source>
</evidence>
<keyword evidence="3" id="KW-0560">Oxidoreductase</keyword>
<dbReference type="InterPro" id="IPR050862">
    <property type="entry name" value="RdRp_reductase_class-2"/>
</dbReference>
<evidence type="ECO:0000256" key="3">
    <source>
        <dbReference type="ARBA" id="ARBA00023002"/>
    </source>
</evidence>
<dbReference type="Gene3D" id="3.20.70.20">
    <property type="match status" value="1"/>
</dbReference>
<evidence type="ECO:0000256" key="1">
    <source>
        <dbReference type="ARBA" id="ARBA00001922"/>
    </source>
</evidence>
<dbReference type="GO" id="GO:0031419">
    <property type="term" value="F:cobalamin binding"/>
    <property type="evidence" value="ECO:0007669"/>
    <property type="project" value="UniProtKB-KW"/>
</dbReference>
<dbReference type="PANTHER" id="PTHR43371">
    <property type="entry name" value="VITAMIN B12-DEPENDENT RIBONUCLEOTIDE REDUCTASE"/>
    <property type="match status" value="1"/>
</dbReference>
<dbReference type="Pfam" id="PF02867">
    <property type="entry name" value="Ribonuc_red_lgC"/>
    <property type="match status" value="1"/>
</dbReference>
<dbReference type="AlphaFoldDB" id="A0A0F9Q973"/>
<feature type="domain" description="Ribonucleotide reductase large subunit C-terminal" evidence="5">
    <location>
        <begin position="4"/>
        <end position="247"/>
    </location>
</feature>
<dbReference type="InterPro" id="IPR000788">
    <property type="entry name" value="RNR_lg_C"/>
</dbReference>
<keyword evidence="2" id="KW-0846">Cobalamin</keyword>
<reference evidence="6" key="1">
    <citation type="journal article" date="2015" name="Nature">
        <title>Complex archaea that bridge the gap between prokaryotes and eukaryotes.</title>
        <authorList>
            <person name="Spang A."/>
            <person name="Saw J.H."/>
            <person name="Jorgensen S.L."/>
            <person name="Zaremba-Niedzwiedzka K."/>
            <person name="Martijn J."/>
            <person name="Lind A.E."/>
            <person name="van Eijk R."/>
            <person name="Schleper C."/>
            <person name="Guy L."/>
            <person name="Ettema T.J."/>
        </authorList>
    </citation>
    <scope>NUCLEOTIDE SEQUENCE</scope>
</reference>
<dbReference type="SUPFAM" id="SSF51998">
    <property type="entry name" value="PFL-like glycyl radical enzymes"/>
    <property type="match status" value="1"/>
</dbReference>
<dbReference type="EMBL" id="LAZR01004310">
    <property type="protein sequence ID" value="KKN09756.1"/>
    <property type="molecule type" value="Genomic_DNA"/>
</dbReference>
<proteinExistence type="predicted"/>
<organism evidence="6">
    <name type="scientific">marine sediment metagenome</name>
    <dbReference type="NCBI Taxonomy" id="412755"/>
    <lineage>
        <taxon>unclassified sequences</taxon>
        <taxon>metagenomes</taxon>
        <taxon>ecological metagenomes</taxon>
    </lineage>
</organism>
<name>A0A0F9Q973_9ZZZZ</name>
<keyword evidence="4" id="KW-0170">Cobalt</keyword>
<dbReference type="PANTHER" id="PTHR43371:SF1">
    <property type="entry name" value="RIBONUCLEOSIDE-DIPHOSPHATE REDUCTASE"/>
    <property type="match status" value="1"/>
</dbReference>
<evidence type="ECO:0000313" key="6">
    <source>
        <dbReference type="EMBL" id="KKN09756.1"/>
    </source>
</evidence>
<comment type="cofactor">
    <cofactor evidence="1">
        <name>adenosylcob(III)alamin</name>
        <dbReference type="ChEBI" id="CHEBI:18408"/>
    </cofactor>
</comment>
<dbReference type="PRINTS" id="PR01183">
    <property type="entry name" value="RIBORDTASEM1"/>
</dbReference>
<evidence type="ECO:0000259" key="5">
    <source>
        <dbReference type="Pfam" id="PF02867"/>
    </source>
</evidence>
<sequence>DFLELTYWPLEKQRVEAMNKRRVGLGYTALGDALIMLGLRYDREEGREVASKISRVLRDSAYWASVEIAEEKGSFPLFDAEKYLDSGFAKRLPEDLREAIKIHGIRNSHLISIAPTGTISLAFADNGSNGLEPAFSWYYNRVKRMADGENLVYRVEDHAFREYRKSLGIAEDDDKAVEELVKNLPSAFVSALEISAQDHVRMMAAIQPYVDSALSKTVNVPADYAFADFKNLYLQAWEAGLKGLATYRPNMVTGSVLSTVESQSQDLDMTDPDRRIRLDKTPEPALASLRWPSRPETPAGNPAITYTVNHPTNPFAVFVGHLENGSKQPFEVWCNGAEAPRGIGALAKTLSTDMRSFDRKWLEMKLEALSRTSGDGFSMAFPPEGVATSVPSSTAALAKLLQYRCNQLGAFDDIEQAQSPMVDALFSLKEPKSGTDGTMSWTVDVKNPATGDDFVLFMKELAMPDGRNRPYSVWIAGKYPEAFDGLCKSISIDMRIVDPAWVAKKLRSLAKFKEAQEDFLAREPGSEKQQNQPSTIAYVAKLIIHRYNQLGILDENGYPSEDMGLMNAEAPTGAATAGGVRVMPGKECPECKNHTYIRKDGCDFCTSCGHVGSCG</sequence>
<evidence type="ECO:0000256" key="4">
    <source>
        <dbReference type="ARBA" id="ARBA00023285"/>
    </source>
</evidence>
<comment type="caution">
    <text evidence="6">The sequence shown here is derived from an EMBL/GenBank/DDBJ whole genome shotgun (WGS) entry which is preliminary data.</text>
</comment>